<sequence length="81" mass="9128">MLKELIDWLQLMEAGHTGPTGPEDTTARSRPEPEPVADLTQDVEEDTAEDPRAKPDVSQTYLYTLYVSCFTSFTKHNFAHS</sequence>
<proteinExistence type="predicted"/>
<dbReference type="EMBL" id="VXIV02003021">
    <property type="protein sequence ID" value="KAF6021492.1"/>
    <property type="molecule type" value="Genomic_DNA"/>
</dbReference>
<feature type="region of interest" description="Disordered" evidence="1">
    <location>
        <begin position="12"/>
        <end position="55"/>
    </location>
</feature>
<evidence type="ECO:0000313" key="2">
    <source>
        <dbReference type="EMBL" id="KAF6021492.1"/>
    </source>
</evidence>
<name>A0A7J7J5P9_BUGNE</name>
<dbReference type="AlphaFoldDB" id="A0A7J7J5P9"/>
<accession>A0A7J7J5P9</accession>
<keyword evidence="3" id="KW-1185">Reference proteome</keyword>
<dbReference type="Proteomes" id="UP000593567">
    <property type="component" value="Unassembled WGS sequence"/>
</dbReference>
<evidence type="ECO:0000313" key="3">
    <source>
        <dbReference type="Proteomes" id="UP000593567"/>
    </source>
</evidence>
<reference evidence="2" key="1">
    <citation type="submission" date="2020-06" db="EMBL/GenBank/DDBJ databases">
        <title>Draft genome of Bugula neritina, a colonial animal packing powerful symbionts and potential medicines.</title>
        <authorList>
            <person name="Rayko M."/>
        </authorList>
    </citation>
    <scope>NUCLEOTIDE SEQUENCE [LARGE SCALE GENOMIC DNA]</scope>
    <source>
        <strain evidence="2">Kwan_BN1</strain>
    </source>
</reference>
<evidence type="ECO:0000256" key="1">
    <source>
        <dbReference type="SAM" id="MobiDB-lite"/>
    </source>
</evidence>
<gene>
    <name evidence="2" type="ORF">EB796_020194</name>
</gene>
<protein>
    <submittedName>
        <fullName evidence="2">Uncharacterized protein</fullName>
    </submittedName>
</protein>
<organism evidence="2 3">
    <name type="scientific">Bugula neritina</name>
    <name type="common">Brown bryozoan</name>
    <name type="synonym">Sertularia neritina</name>
    <dbReference type="NCBI Taxonomy" id="10212"/>
    <lineage>
        <taxon>Eukaryota</taxon>
        <taxon>Metazoa</taxon>
        <taxon>Spiralia</taxon>
        <taxon>Lophotrochozoa</taxon>
        <taxon>Bryozoa</taxon>
        <taxon>Gymnolaemata</taxon>
        <taxon>Cheilostomatida</taxon>
        <taxon>Flustrina</taxon>
        <taxon>Buguloidea</taxon>
        <taxon>Bugulidae</taxon>
        <taxon>Bugula</taxon>
    </lineage>
</organism>
<comment type="caution">
    <text evidence="2">The sequence shown here is derived from an EMBL/GenBank/DDBJ whole genome shotgun (WGS) entry which is preliminary data.</text>
</comment>